<dbReference type="Proteomes" id="UP001497392">
    <property type="component" value="Unassembled WGS sequence"/>
</dbReference>
<gene>
    <name evidence="1" type="primary">g7231</name>
    <name evidence="1" type="ORF">VP750_LOCUS6191</name>
</gene>
<reference evidence="1 2" key="1">
    <citation type="submission" date="2024-06" db="EMBL/GenBank/DDBJ databases">
        <authorList>
            <person name="Kraege A."/>
            <person name="Thomma B."/>
        </authorList>
    </citation>
    <scope>NUCLEOTIDE SEQUENCE [LARGE SCALE GENOMIC DNA]</scope>
</reference>
<name>A0ABP1G3X5_9CHLO</name>
<evidence type="ECO:0000313" key="2">
    <source>
        <dbReference type="Proteomes" id="UP001497392"/>
    </source>
</evidence>
<dbReference type="EMBL" id="CAXHTA020000011">
    <property type="protein sequence ID" value="CAL5224532.1"/>
    <property type="molecule type" value="Genomic_DNA"/>
</dbReference>
<sequence length="139" mass="16085">MAESQARREEASSCAPEFFCLVLQAADLPKPAFFVPWGELSKIRIGAHHAASSGSKEQRWQLADCDAFRRCTKCIHSSIRWCTSYGEETEIQLHLHHPNTLCLCGYFYDDKQVFLILKHSVKRKLYKELQQQEHKSDSR</sequence>
<protein>
    <submittedName>
        <fullName evidence="1">G7231 protein</fullName>
    </submittedName>
</protein>
<dbReference type="SUPFAM" id="SSF56112">
    <property type="entry name" value="Protein kinase-like (PK-like)"/>
    <property type="match status" value="1"/>
</dbReference>
<evidence type="ECO:0000313" key="1">
    <source>
        <dbReference type="EMBL" id="CAL5224532.1"/>
    </source>
</evidence>
<organism evidence="1 2">
    <name type="scientific">Coccomyxa viridis</name>
    <dbReference type="NCBI Taxonomy" id="1274662"/>
    <lineage>
        <taxon>Eukaryota</taxon>
        <taxon>Viridiplantae</taxon>
        <taxon>Chlorophyta</taxon>
        <taxon>core chlorophytes</taxon>
        <taxon>Trebouxiophyceae</taxon>
        <taxon>Trebouxiophyceae incertae sedis</taxon>
        <taxon>Coccomyxaceae</taxon>
        <taxon>Coccomyxa</taxon>
    </lineage>
</organism>
<proteinExistence type="predicted"/>
<keyword evidence="2" id="KW-1185">Reference proteome</keyword>
<dbReference type="InterPro" id="IPR011009">
    <property type="entry name" value="Kinase-like_dom_sf"/>
</dbReference>
<accession>A0ABP1G3X5</accession>
<comment type="caution">
    <text evidence="1">The sequence shown here is derived from an EMBL/GenBank/DDBJ whole genome shotgun (WGS) entry which is preliminary data.</text>
</comment>